<evidence type="ECO:0000256" key="2">
    <source>
        <dbReference type="ARBA" id="ARBA00022741"/>
    </source>
</evidence>
<dbReference type="SUPFAM" id="SSF56112">
    <property type="entry name" value="Protein kinase-like (PK-like)"/>
    <property type="match status" value="1"/>
</dbReference>
<dbReference type="InterPro" id="IPR018391">
    <property type="entry name" value="PQQ_b-propeller_rpt"/>
</dbReference>
<dbReference type="InterPro" id="IPR015943">
    <property type="entry name" value="WD40/YVTN_repeat-like_dom_sf"/>
</dbReference>
<dbReference type="Pfam" id="PF13360">
    <property type="entry name" value="PQQ_2"/>
    <property type="match status" value="2"/>
</dbReference>
<dbReference type="InterPro" id="IPR011009">
    <property type="entry name" value="Kinase-like_dom_sf"/>
</dbReference>
<dbReference type="PROSITE" id="PS50011">
    <property type="entry name" value="PROTEIN_KINASE_DOM"/>
    <property type="match status" value="1"/>
</dbReference>
<sequence>MHTPSSGGGDPTAAQPPFTTVAREPAPVTRPFTTVPLPHGQVPQQQSPTRIGPYEVFQLLGEGGMGRVFLARSPGSRLVALKVIRPEYAEAPNFRGRFRREAEAARRVSGFFTPPVLDADADAPQPWLATAYVPAPSLHEVVRGFGVLPEPALRALGTGLAEALLAIHEAGLVHRDLKPGNVLVAEDGPRVIDFGISRAVDATQVTRTGAVMGTPGFMAPEQIVSSRDAGPAADVFSLGCVLVFAATGQGPFGAGGTAEILYRAVHHPPRLDGVPPGLGPLIGACLAKDPAHRPPAASVLATLGAADPAALLTEGLRQDLARRAAHAALLVTAPPVPMTPLGPPTPTGPTAPTGPSRRAFLWIAAAGTAAVAAGGAAALNEWQSRSGKDPARSGGGTSGGSSGAAGGAAGTTGIPEPKVPAGPKPLWSVPLKKLEGGQLRLVGNTLVRWDTTTAIGYDAATGKERWKGSLRAPSDVTGSTKWLGAEGSMLFAEGWSGENGYLFGVDATGRQKFAYAVTGPGPDGRNADFVQSVQSVAGSVAVLGTSGNDGYGVVAVDLASGKALWSRRIRSSDFQAHAAGRLCLLQDNGTLRGLDLRSGTERWNVPGVIKPGAYPRLSSDGTTLLVASVKVQAFRASDGAKLWTAVNETTTISAAAVRGERAYVFDGPGTVFALDMKSGKQQWHTASPLNLTTTGGARGQGPTVSSSVVAVATFATGDVPGFVVLRASDGKLLWAHQPSGSEAGGKDTWQLQTSGDTLFAASETTLYAFRSTTS</sequence>
<dbReference type="GO" id="GO:0004674">
    <property type="term" value="F:protein serine/threonine kinase activity"/>
    <property type="evidence" value="ECO:0007669"/>
    <property type="project" value="UniProtKB-KW"/>
</dbReference>
<gene>
    <name evidence="8" type="ORF">DEJ46_38005</name>
</gene>
<dbReference type="InterPro" id="IPR008271">
    <property type="entry name" value="Ser/Thr_kinase_AS"/>
</dbReference>
<dbReference type="CDD" id="cd14014">
    <property type="entry name" value="STKc_PknB_like"/>
    <property type="match status" value="1"/>
</dbReference>
<keyword evidence="3 8" id="KW-0418">Kinase</keyword>
<dbReference type="EMBL" id="CP029194">
    <property type="protein sequence ID" value="QES24188.1"/>
    <property type="molecule type" value="Genomic_DNA"/>
</dbReference>
<keyword evidence="8" id="KW-0723">Serine/threonine-protein kinase</keyword>
<keyword evidence="4 5" id="KW-0067">ATP-binding</keyword>
<evidence type="ECO:0000256" key="4">
    <source>
        <dbReference type="ARBA" id="ARBA00022840"/>
    </source>
</evidence>
<feature type="compositionally biased region" description="Pro residues" evidence="6">
    <location>
        <begin position="334"/>
        <end position="349"/>
    </location>
</feature>
<dbReference type="InterPro" id="IPR011047">
    <property type="entry name" value="Quinoprotein_ADH-like_sf"/>
</dbReference>
<dbReference type="Proteomes" id="UP000324106">
    <property type="component" value="Chromosome"/>
</dbReference>
<dbReference type="SMART" id="SM00220">
    <property type="entry name" value="S_TKc"/>
    <property type="match status" value="1"/>
</dbReference>
<dbReference type="Gene3D" id="3.30.200.20">
    <property type="entry name" value="Phosphorylase Kinase, domain 1"/>
    <property type="match status" value="1"/>
</dbReference>
<dbReference type="PANTHER" id="PTHR43289:SF34">
    <property type="entry name" value="SERINE_THREONINE-PROTEIN KINASE YBDM-RELATED"/>
    <property type="match status" value="1"/>
</dbReference>
<keyword evidence="1" id="KW-0808">Transferase</keyword>
<feature type="region of interest" description="Disordered" evidence="6">
    <location>
        <begin position="1"/>
        <end position="48"/>
    </location>
</feature>
<dbReference type="Gene3D" id="1.10.510.10">
    <property type="entry name" value="Transferase(Phosphotransferase) domain 1"/>
    <property type="match status" value="1"/>
</dbReference>
<dbReference type="PROSITE" id="PS00108">
    <property type="entry name" value="PROTEIN_KINASE_ST"/>
    <property type="match status" value="1"/>
</dbReference>
<dbReference type="PROSITE" id="PS00107">
    <property type="entry name" value="PROTEIN_KINASE_ATP"/>
    <property type="match status" value="1"/>
</dbReference>
<dbReference type="InterPro" id="IPR017441">
    <property type="entry name" value="Protein_kinase_ATP_BS"/>
</dbReference>
<dbReference type="InterPro" id="IPR000719">
    <property type="entry name" value="Prot_kinase_dom"/>
</dbReference>
<evidence type="ECO:0000313" key="9">
    <source>
        <dbReference type="Proteomes" id="UP000324106"/>
    </source>
</evidence>
<dbReference type="Pfam" id="PF00069">
    <property type="entry name" value="Pkinase"/>
    <property type="match status" value="1"/>
</dbReference>
<proteinExistence type="predicted"/>
<accession>A0A5P2B373</accession>
<evidence type="ECO:0000313" key="8">
    <source>
        <dbReference type="EMBL" id="QES24188.1"/>
    </source>
</evidence>
<reference evidence="8 9" key="1">
    <citation type="submission" date="2018-05" db="EMBL/GenBank/DDBJ databases">
        <title>Streptomyces venezuelae.</title>
        <authorList>
            <person name="Kim W."/>
            <person name="Lee N."/>
            <person name="Cho B.-K."/>
        </authorList>
    </citation>
    <scope>NUCLEOTIDE SEQUENCE [LARGE SCALE GENOMIC DNA]</scope>
    <source>
        <strain evidence="8 9">ATCC 15068</strain>
    </source>
</reference>
<evidence type="ECO:0000256" key="6">
    <source>
        <dbReference type="SAM" id="MobiDB-lite"/>
    </source>
</evidence>
<feature type="binding site" evidence="5">
    <location>
        <position position="82"/>
    </location>
    <ligand>
        <name>ATP</name>
        <dbReference type="ChEBI" id="CHEBI:30616"/>
    </ligand>
</feature>
<protein>
    <submittedName>
        <fullName evidence="8">Serine/threonine protein kinase</fullName>
    </submittedName>
</protein>
<feature type="domain" description="Protein kinase" evidence="7">
    <location>
        <begin position="54"/>
        <end position="310"/>
    </location>
</feature>
<dbReference type="Gene3D" id="2.40.128.630">
    <property type="match status" value="1"/>
</dbReference>
<feature type="region of interest" description="Disordered" evidence="6">
    <location>
        <begin position="334"/>
        <end position="356"/>
    </location>
</feature>
<dbReference type="Gene3D" id="2.130.10.10">
    <property type="entry name" value="YVTN repeat-like/Quinoprotein amine dehydrogenase"/>
    <property type="match status" value="1"/>
</dbReference>
<feature type="compositionally biased region" description="Gly residues" evidence="6">
    <location>
        <begin position="393"/>
        <end position="410"/>
    </location>
</feature>
<name>A0A5P2B373_STRVZ</name>
<dbReference type="OrthoDB" id="3942780at2"/>
<dbReference type="InterPro" id="IPR002372">
    <property type="entry name" value="PQQ_rpt_dom"/>
</dbReference>
<feature type="compositionally biased region" description="Gly residues" evidence="6">
    <location>
        <begin position="1"/>
        <end position="10"/>
    </location>
</feature>
<dbReference type="SUPFAM" id="SSF50998">
    <property type="entry name" value="Quinoprotein alcohol dehydrogenase-like"/>
    <property type="match status" value="1"/>
</dbReference>
<evidence type="ECO:0000256" key="1">
    <source>
        <dbReference type="ARBA" id="ARBA00022679"/>
    </source>
</evidence>
<feature type="region of interest" description="Disordered" evidence="6">
    <location>
        <begin position="382"/>
        <end position="424"/>
    </location>
</feature>
<keyword evidence="2 5" id="KW-0547">Nucleotide-binding</keyword>
<dbReference type="PANTHER" id="PTHR43289">
    <property type="entry name" value="MITOGEN-ACTIVATED PROTEIN KINASE KINASE KINASE 20-RELATED"/>
    <property type="match status" value="1"/>
</dbReference>
<dbReference type="AlphaFoldDB" id="A0A5P2B373"/>
<evidence type="ECO:0000259" key="7">
    <source>
        <dbReference type="PROSITE" id="PS50011"/>
    </source>
</evidence>
<evidence type="ECO:0000256" key="3">
    <source>
        <dbReference type="ARBA" id="ARBA00022777"/>
    </source>
</evidence>
<dbReference type="SMART" id="SM00564">
    <property type="entry name" value="PQQ"/>
    <property type="match status" value="3"/>
</dbReference>
<dbReference type="GO" id="GO:0005524">
    <property type="term" value="F:ATP binding"/>
    <property type="evidence" value="ECO:0007669"/>
    <property type="project" value="UniProtKB-UniRule"/>
</dbReference>
<organism evidence="8 9">
    <name type="scientific">Streptomyces venezuelae</name>
    <dbReference type="NCBI Taxonomy" id="54571"/>
    <lineage>
        <taxon>Bacteria</taxon>
        <taxon>Bacillati</taxon>
        <taxon>Actinomycetota</taxon>
        <taxon>Actinomycetes</taxon>
        <taxon>Kitasatosporales</taxon>
        <taxon>Streptomycetaceae</taxon>
        <taxon>Streptomyces</taxon>
    </lineage>
</organism>
<evidence type="ECO:0000256" key="5">
    <source>
        <dbReference type="PROSITE-ProRule" id="PRU10141"/>
    </source>
</evidence>